<dbReference type="Proteomes" id="UP000095463">
    <property type="component" value="Unassembled WGS sequence"/>
</dbReference>
<reference evidence="7 8" key="1">
    <citation type="journal article" date="2015" name="Genome Announc.">
        <title>Genome Assemblies of Three Soil-Associated Devosia species: D. insulae, D. limi, and D. soli.</title>
        <authorList>
            <person name="Hassan Y.I."/>
            <person name="Lepp D."/>
            <person name="Zhou T."/>
        </authorList>
    </citation>
    <scope>NUCLEOTIDE SEQUENCE [LARGE SCALE GENOMIC DNA]</scope>
    <source>
        <strain evidence="7 8">DS-56</strain>
    </source>
</reference>
<organism evidence="7 8">
    <name type="scientific">Devosia insulae DS-56</name>
    <dbReference type="NCBI Taxonomy" id="1116389"/>
    <lineage>
        <taxon>Bacteria</taxon>
        <taxon>Pseudomonadati</taxon>
        <taxon>Pseudomonadota</taxon>
        <taxon>Alphaproteobacteria</taxon>
        <taxon>Hyphomicrobiales</taxon>
        <taxon>Devosiaceae</taxon>
        <taxon>Devosia</taxon>
    </lineage>
</organism>
<dbReference type="GO" id="GO:0005886">
    <property type="term" value="C:plasma membrane"/>
    <property type="evidence" value="ECO:0007669"/>
    <property type="project" value="UniProtKB-SubCell"/>
</dbReference>
<comment type="subcellular location">
    <subcellularLocation>
        <location evidence="1 5">Cell membrane</location>
        <topology evidence="1 5">Multi-pass membrane protein</topology>
    </subcellularLocation>
</comment>
<proteinExistence type="inferred from homology"/>
<dbReference type="OrthoDB" id="9805855at2"/>
<evidence type="ECO:0000256" key="2">
    <source>
        <dbReference type="ARBA" id="ARBA00022692"/>
    </source>
</evidence>
<dbReference type="Gene3D" id="1.10.3720.10">
    <property type="entry name" value="MetI-like"/>
    <property type="match status" value="1"/>
</dbReference>
<keyword evidence="3 5" id="KW-1133">Transmembrane helix</keyword>
<gene>
    <name evidence="7" type="ORF">VW23_008000</name>
</gene>
<evidence type="ECO:0000256" key="1">
    <source>
        <dbReference type="ARBA" id="ARBA00004651"/>
    </source>
</evidence>
<keyword evidence="4 5" id="KW-0472">Membrane</keyword>
<keyword evidence="8" id="KW-1185">Reference proteome</keyword>
<evidence type="ECO:0000313" key="7">
    <source>
        <dbReference type="EMBL" id="OEO33162.1"/>
    </source>
</evidence>
<evidence type="ECO:0000256" key="3">
    <source>
        <dbReference type="ARBA" id="ARBA00022989"/>
    </source>
</evidence>
<sequence>MPFVLRRIGFYIVAFCAAAVINFLIPRLMPGDPIDFMFAKAENTLPPEARAALLKTFGFAVGPLHEQFLAYLRSVFTWDLGYSVKFYPLTVSQVLGYALPWTVFLAGTSAILAFSVGSITGILAAWRRGGAFDSVASPLALAVQAIPAVVVALAALFVFGVALKWLPTGYAFDPKLDPGWSPQFIGSVAHSAIMPVVSLAFVHIGGYLVTMRNNMIGQLGEDHVVMGLAKGLSDRRVRYNYAARNALLPSVTAFALTIGSVMGGSLVTEVVFNYPGLGRTLYVAIVARDYPLIQGQLLVMTLAMLTANLAVDLAYVFLDPRLRRA</sequence>
<evidence type="ECO:0000259" key="6">
    <source>
        <dbReference type="PROSITE" id="PS50928"/>
    </source>
</evidence>
<dbReference type="CDD" id="cd06261">
    <property type="entry name" value="TM_PBP2"/>
    <property type="match status" value="1"/>
</dbReference>
<feature type="transmembrane region" description="Helical" evidence="5">
    <location>
        <begin position="98"/>
        <end position="126"/>
    </location>
</feature>
<feature type="transmembrane region" description="Helical" evidence="5">
    <location>
        <begin position="297"/>
        <end position="318"/>
    </location>
</feature>
<name>A0A1E5XX53_9HYPH</name>
<keyword evidence="2 5" id="KW-0812">Transmembrane</keyword>
<feature type="transmembrane region" description="Helical" evidence="5">
    <location>
        <begin position="183"/>
        <end position="209"/>
    </location>
</feature>
<keyword evidence="5" id="KW-0813">Transport</keyword>
<dbReference type="EMBL" id="LAJE02000023">
    <property type="protein sequence ID" value="OEO33162.1"/>
    <property type="molecule type" value="Genomic_DNA"/>
</dbReference>
<feature type="transmembrane region" description="Helical" evidence="5">
    <location>
        <begin position="246"/>
        <end position="267"/>
    </location>
</feature>
<dbReference type="RefSeq" id="WP_055998695.1">
    <property type="nucleotide sequence ID" value="NZ_LAJE02000023.1"/>
</dbReference>
<dbReference type="SUPFAM" id="SSF161098">
    <property type="entry name" value="MetI-like"/>
    <property type="match status" value="1"/>
</dbReference>
<accession>A0A1E5XX53</accession>
<dbReference type="AlphaFoldDB" id="A0A1E5XX53"/>
<dbReference type="GO" id="GO:0055085">
    <property type="term" value="P:transmembrane transport"/>
    <property type="evidence" value="ECO:0007669"/>
    <property type="project" value="InterPro"/>
</dbReference>
<comment type="caution">
    <text evidence="7">The sequence shown here is derived from an EMBL/GenBank/DDBJ whole genome shotgun (WGS) entry which is preliminary data.</text>
</comment>
<evidence type="ECO:0000256" key="4">
    <source>
        <dbReference type="ARBA" id="ARBA00023136"/>
    </source>
</evidence>
<dbReference type="InterPro" id="IPR000515">
    <property type="entry name" value="MetI-like"/>
</dbReference>
<feature type="transmembrane region" description="Helical" evidence="5">
    <location>
        <begin position="9"/>
        <end position="29"/>
    </location>
</feature>
<evidence type="ECO:0000256" key="5">
    <source>
        <dbReference type="RuleBase" id="RU363032"/>
    </source>
</evidence>
<dbReference type="PANTHER" id="PTHR43376:SF1">
    <property type="entry name" value="OLIGOPEPTIDE TRANSPORT SYSTEM PERMEASE PROTEIN"/>
    <property type="match status" value="1"/>
</dbReference>
<comment type="similarity">
    <text evidence="5">Belongs to the binding-protein-dependent transport system permease family.</text>
</comment>
<dbReference type="PANTHER" id="PTHR43376">
    <property type="entry name" value="OLIGOPEPTIDE TRANSPORT SYSTEM PERMEASE PROTEIN"/>
    <property type="match status" value="1"/>
</dbReference>
<feature type="domain" description="ABC transmembrane type-1" evidence="6">
    <location>
        <begin position="99"/>
        <end position="315"/>
    </location>
</feature>
<dbReference type="InterPro" id="IPR035906">
    <property type="entry name" value="MetI-like_sf"/>
</dbReference>
<dbReference type="PROSITE" id="PS50928">
    <property type="entry name" value="ABC_TM1"/>
    <property type="match status" value="1"/>
</dbReference>
<dbReference type="Pfam" id="PF00528">
    <property type="entry name" value="BPD_transp_1"/>
    <property type="match status" value="1"/>
</dbReference>
<protein>
    <submittedName>
        <fullName evidence="7">Peptide ABC transporter permease</fullName>
    </submittedName>
</protein>
<evidence type="ECO:0000313" key="8">
    <source>
        <dbReference type="Proteomes" id="UP000095463"/>
    </source>
</evidence>
<feature type="transmembrane region" description="Helical" evidence="5">
    <location>
        <begin position="138"/>
        <end position="163"/>
    </location>
</feature>